<evidence type="ECO:0000256" key="1">
    <source>
        <dbReference type="PROSITE-ProRule" id="PRU00047"/>
    </source>
</evidence>
<evidence type="ECO:0000259" key="3">
    <source>
        <dbReference type="PROSITE" id="PS50158"/>
    </source>
</evidence>
<dbReference type="PROSITE" id="PS50158">
    <property type="entry name" value="ZF_CCHC"/>
    <property type="match status" value="1"/>
</dbReference>
<proteinExistence type="predicted"/>
<dbReference type="Pfam" id="PF00098">
    <property type="entry name" value="zf-CCHC"/>
    <property type="match status" value="1"/>
</dbReference>
<gene>
    <name evidence="4" type="ORF">Tci_006477</name>
</gene>
<keyword evidence="1" id="KW-0862">Zinc</keyword>
<comment type="caution">
    <text evidence="4">The sequence shown here is derived from an EMBL/GenBank/DDBJ whole genome shotgun (WGS) entry which is preliminary data.</text>
</comment>
<dbReference type="InterPro" id="IPR013103">
    <property type="entry name" value="RVT_2"/>
</dbReference>
<dbReference type="GO" id="GO:0003676">
    <property type="term" value="F:nucleic acid binding"/>
    <property type="evidence" value="ECO:0007669"/>
    <property type="project" value="InterPro"/>
</dbReference>
<feature type="region of interest" description="Disordered" evidence="2">
    <location>
        <begin position="286"/>
        <end position="310"/>
    </location>
</feature>
<organism evidence="4">
    <name type="scientific">Tanacetum cinerariifolium</name>
    <name type="common">Dalmatian daisy</name>
    <name type="synonym">Chrysanthemum cinerariifolium</name>
    <dbReference type="NCBI Taxonomy" id="118510"/>
    <lineage>
        <taxon>Eukaryota</taxon>
        <taxon>Viridiplantae</taxon>
        <taxon>Streptophyta</taxon>
        <taxon>Embryophyta</taxon>
        <taxon>Tracheophyta</taxon>
        <taxon>Spermatophyta</taxon>
        <taxon>Magnoliopsida</taxon>
        <taxon>eudicotyledons</taxon>
        <taxon>Gunneridae</taxon>
        <taxon>Pentapetalae</taxon>
        <taxon>asterids</taxon>
        <taxon>campanulids</taxon>
        <taxon>Asterales</taxon>
        <taxon>Asteraceae</taxon>
        <taxon>Asteroideae</taxon>
        <taxon>Anthemideae</taxon>
        <taxon>Anthemidinae</taxon>
        <taxon>Tanacetum</taxon>
    </lineage>
</organism>
<dbReference type="PANTHER" id="PTHR11439">
    <property type="entry name" value="GAG-POL-RELATED RETROTRANSPOSON"/>
    <property type="match status" value="1"/>
</dbReference>
<evidence type="ECO:0000256" key="2">
    <source>
        <dbReference type="SAM" id="MobiDB-lite"/>
    </source>
</evidence>
<dbReference type="InterPro" id="IPR001878">
    <property type="entry name" value="Znf_CCHC"/>
</dbReference>
<dbReference type="CDD" id="cd09272">
    <property type="entry name" value="RNase_HI_RT_Ty1"/>
    <property type="match status" value="2"/>
</dbReference>
<feature type="compositionally biased region" description="Polar residues" evidence="2">
    <location>
        <begin position="294"/>
        <end position="310"/>
    </location>
</feature>
<feature type="compositionally biased region" description="Pro residues" evidence="2">
    <location>
        <begin position="905"/>
        <end position="917"/>
    </location>
</feature>
<dbReference type="InterPro" id="IPR036875">
    <property type="entry name" value="Znf_CCHC_sf"/>
</dbReference>
<dbReference type="SUPFAM" id="SSF57756">
    <property type="entry name" value="Retrovirus zinc finger-like domains"/>
    <property type="match status" value="1"/>
</dbReference>
<feature type="domain" description="CCHC-type" evidence="3">
    <location>
        <begin position="126"/>
        <end position="141"/>
    </location>
</feature>
<dbReference type="EMBL" id="BKCJ010000583">
    <property type="protein sequence ID" value="GEU34499.1"/>
    <property type="molecule type" value="Genomic_DNA"/>
</dbReference>
<dbReference type="Pfam" id="PF07727">
    <property type="entry name" value="RVT_2"/>
    <property type="match status" value="1"/>
</dbReference>
<dbReference type="GO" id="GO:0008270">
    <property type="term" value="F:zinc ion binding"/>
    <property type="evidence" value="ECO:0007669"/>
    <property type="project" value="UniProtKB-KW"/>
</dbReference>
<dbReference type="Gene3D" id="4.10.60.10">
    <property type="entry name" value="Zinc finger, CCHC-type"/>
    <property type="match status" value="1"/>
</dbReference>
<keyword evidence="1" id="KW-0863">Zinc-finger</keyword>
<reference evidence="4" key="1">
    <citation type="journal article" date="2019" name="Sci. Rep.">
        <title>Draft genome of Tanacetum cinerariifolium, the natural source of mosquito coil.</title>
        <authorList>
            <person name="Yamashiro T."/>
            <person name="Shiraishi A."/>
            <person name="Satake H."/>
            <person name="Nakayama K."/>
        </authorList>
    </citation>
    <scope>NUCLEOTIDE SEQUENCE</scope>
</reference>
<name>A0A6L2JCC3_TANCI</name>
<keyword evidence="1" id="KW-0479">Metal-binding</keyword>
<feature type="region of interest" description="Disordered" evidence="2">
    <location>
        <begin position="903"/>
        <end position="924"/>
    </location>
</feature>
<sequence>MDEDRTPVALTTAEQRLARINELKACGLSSESLDQIHDKLQKLITQLEILRESLSQEDINLNQSNSPQLNNDDLKQIDAHDLEEMDLKWQMAMLTVRARRFLQRTRRNLKENGPTSMGFDMSKVECYNCHRKGHFARECRSPKDTRRNVAAEPQRGNVLVKTFTSNALVSQSSQTNDKTELGYNTQVFTSSIFDCDELFTSETDESLLASPIYDRYHSGDGYHVVPPPYTGTFMPSKPNLVFHDAPNVNETDHTAFHVKLSPTKPDKDLSHTHRPSAPIVKDWISDSEDESKSKIPQNAPSFVHSTEQVKTSRSSVKTVETFIPAANHKTAIPKPKSNGNNKNRKTSYYCCLSHNVTRPRLAKTVVTKSHSPPRRTINRSPSSKASTFPSKVTAAKAPMGNPQHALKDKGVIDSGCLRHMIGNMSYLSDLEEINGGYVAFGGNSKGGKISGKDPLRKLDRKVDEGFLVGYSVSSRGPIWLFDIDTLTKTINYQPVTVGNQSNPSVGVQEQFDAEKAVEENVQQYVLFPIWSSGSKNPQNTDDDAAFEGKKPEFEGRKPESAVHVSSISKFEFFFNSINEVNAADSQVPVVRKTSTNSTNTFSVAGPLNTTVSPTHEKYSYVNTSQYLDDLNMSELEDIIYSDDEEDVGVEADFMNLETTITVEELLQFKMQKVWVLVDLPNGKRAIAYASFMGFMVYQMDVKSAFLYGTIKEEVYGCQPPRFEDPDYLDKVYKVVKALYGLHQAHRACHDKYVAEILRKSGLTDGKSASTPIDTKKHLLKDHDVKRIFRYLKGKPHLGLWYPKDSPFNLEAYSDSDYAGASLNRKSTTRGCQLLRCRIISWQCKKQTVVATLSTEAEYVAAGFFRVDTPLFKGMIVAHQDDDVANEGAASVVVDDVPAAVDKPSIPSPTPITQPLPPSQELSSTSQGGIIANIDADEDVTLKDVAVVAKDVATEKTVEIEENVLSMPDDELEPAKLKEVVEVVSTAKLMTEVVTTASATITAATTPISAATITVALSAARRRKGGDKLVSWYSKKQDCTSMSSAEAEYVSLSACCAQVLWLRTQLTDYGFHFDKIPMYFDSKAAIAISCNPV</sequence>
<evidence type="ECO:0000313" key="4">
    <source>
        <dbReference type="EMBL" id="GEU34499.1"/>
    </source>
</evidence>
<dbReference type="AlphaFoldDB" id="A0A6L2JCC3"/>
<dbReference type="SMART" id="SM00343">
    <property type="entry name" value="ZnF_C2HC"/>
    <property type="match status" value="1"/>
</dbReference>
<feature type="region of interest" description="Disordered" evidence="2">
    <location>
        <begin position="367"/>
        <end position="389"/>
    </location>
</feature>
<dbReference type="PANTHER" id="PTHR11439:SF495">
    <property type="entry name" value="REVERSE TRANSCRIPTASE, RNA-DEPENDENT DNA POLYMERASE-RELATED"/>
    <property type="match status" value="1"/>
</dbReference>
<feature type="compositionally biased region" description="Polar residues" evidence="2">
    <location>
        <begin position="378"/>
        <end position="389"/>
    </location>
</feature>
<accession>A0A6L2JCC3</accession>
<protein>
    <submittedName>
        <fullName evidence="4">Ribonuclease H-like domain-containing protein</fullName>
    </submittedName>
</protein>